<dbReference type="PANTHER" id="PTHR47660">
    <property type="entry name" value="TRANSCRIPTION FACTOR WITH C2H2 AND ZN(2)-CYS(6) DNA BINDING DOMAIN (EUROFUNG)-RELATED-RELATED"/>
    <property type="match status" value="1"/>
</dbReference>
<reference evidence="7" key="1">
    <citation type="journal article" date="2020" name="Stud. Mycol.">
        <title>101 Dothideomycetes genomes: a test case for predicting lifestyles and emergence of pathogens.</title>
        <authorList>
            <person name="Haridas S."/>
            <person name="Albert R."/>
            <person name="Binder M."/>
            <person name="Bloem J."/>
            <person name="Labutti K."/>
            <person name="Salamov A."/>
            <person name="Andreopoulos B."/>
            <person name="Baker S."/>
            <person name="Barry K."/>
            <person name="Bills G."/>
            <person name="Bluhm B."/>
            <person name="Cannon C."/>
            <person name="Castanera R."/>
            <person name="Culley D."/>
            <person name="Daum C."/>
            <person name="Ezra D."/>
            <person name="Gonzalez J."/>
            <person name="Henrissat B."/>
            <person name="Kuo A."/>
            <person name="Liang C."/>
            <person name="Lipzen A."/>
            <person name="Lutzoni F."/>
            <person name="Magnuson J."/>
            <person name="Mondo S."/>
            <person name="Nolan M."/>
            <person name="Ohm R."/>
            <person name="Pangilinan J."/>
            <person name="Park H.-J."/>
            <person name="Ramirez L."/>
            <person name="Alfaro M."/>
            <person name="Sun H."/>
            <person name="Tritt A."/>
            <person name="Yoshinaga Y."/>
            <person name="Zwiers L.-H."/>
            <person name="Turgeon B."/>
            <person name="Goodwin S."/>
            <person name="Spatafora J."/>
            <person name="Crous P."/>
            <person name="Grigoriev I."/>
        </authorList>
    </citation>
    <scope>NUCLEOTIDE SEQUENCE</scope>
    <source>
        <strain evidence="7">CBS 109.77</strain>
    </source>
</reference>
<dbReference type="EMBL" id="MU001981">
    <property type="protein sequence ID" value="KAF2792202.1"/>
    <property type="molecule type" value="Genomic_DNA"/>
</dbReference>
<evidence type="ECO:0008006" key="9">
    <source>
        <dbReference type="Google" id="ProtNLM"/>
    </source>
</evidence>
<keyword evidence="2" id="KW-0862">Zinc</keyword>
<dbReference type="PANTHER" id="PTHR47660:SF3">
    <property type="entry name" value="FINGER DOMAIN PROTEIN, PUTATIVE (AFU_ORTHOLOGUE AFUA_4G03310)-RELATED"/>
    <property type="match status" value="1"/>
</dbReference>
<evidence type="ECO:0000256" key="5">
    <source>
        <dbReference type="ARBA" id="ARBA00023242"/>
    </source>
</evidence>
<sequence length="459" mass="50875">MDTTAGLEGSVVPFGLGLVYLVPDTRRVAIIGGLDAREAGPRVQPSDDTMAQRPSVASSLVADSPTLEARRDASDAVFDSALVLSDAELANIEGESLDWTNVDIDFTDFLNTQTNYETLQYPPSGWSSARHTTTRTNKTFHMQQVLSSVDKSIPPNPSSTIRFFDPRPKMNIGQQRIANLILHNLKSYPLMMMRHDGLPPFIHRRLTTFDAGNTHMEPLANCLNLVHMISGGVQYSRKLFWKNVGLECERLIAEHLILNKWELLGAIQALSIYILLRLNEGQTDHNNYDSLLLTAVGVITQQLSRIDITGSTQFELANHGLEKDWTEWIYEESRRRLAVIYQALDMLVYLERSPGCFLQVDLILAPLPAKKQLWEASDALTWKAEIERNSCTRTAFGLAANGELVTLDEGQLYGCNGLLSYKSLDAKASSSSGVSNWEEWCAGMDGLGGLVMLAASLIV</sequence>
<keyword evidence="4" id="KW-0804">Transcription</keyword>
<dbReference type="GO" id="GO:0046872">
    <property type="term" value="F:metal ion binding"/>
    <property type="evidence" value="ECO:0007669"/>
    <property type="project" value="UniProtKB-KW"/>
</dbReference>
<evidence type="ECO:0000256" key="3">
    <source>
        <dbReference type="ARBA" id="ARBA00023015"/>
    </source>
</evidence>
<feature type="region of interest" description="Disordered" evidence="6">
    <location>
        <begin position="39"/>
        <end position="63"/>
    </location>
</feature>
<protein>
    <recommendedName>
        <fullName evidence="9">Transcription factor domain-containing protein</fullName>
    </recommendedName>
</protein>
<evidence type="ECO:0000313" key="7">
    <source>
        <dbReference type="EMBL" id="KAF2792202.1"/>
    </source>
</evidence>
<dbReference type="OrthoDB" id="5423818at2759"/>
<evidence type="ECO:0000256" key="1">
    <source>
        <dbReference type="ARBA" id="ARBA00022723"/>
    </source>
</evidence>
<evidence type="ECO:0000313" key="8">
    <source>
        <dbReference type="Proteomes" id="UP000799757"/>
    </source>
</evidence>
<evidence type="ECO:0000256" key="6">
    <source>
        <dbReference type="SAM" id="MobiDB-lite"/>
    </source>
</evidence>
<proteinExistence type="predicted"/>
<organism evidence="7 8">
    <name type="scientific">Melanomma pulvis-pyrius CBS 109.77</name>
    <dbReference type="NCBI Taxonomy" id="1314802"/>
    <lineage>
        <taxon>Eukaryota</taxon>
        <taxon>Fungi</taxon>
        <taxon>Dikarya</taxon>
        <taxon>Ascomycota</taxon>
        <taxon>Pezizomycotina</taxon>
        <taxon>Dothideomycetes</taxon>
        <taxon>Pleosporomycetidae</taxon>
        <taxon>Pleosporales</taxon>
        <taxon>Melanommataceae</taxon>
        <taxon>Melanomma</taxon>
    </lineage>
</organism>
<evidence type="ECO:0000256" key="4">
    <source>
        <dbReference type="ARBA" id="ARBA00023163"/>
    </source>
</evidence>
<name>A0A6A6X785_9PLEO</name>
<dbReference type="Proteomes" id="UP000799757">
    <property type="component" value="Unassembled WGS sequence"/>
</dbReference>
<evidence type="ECO:0000256" key="2">
    <source>
        <dbReference type="ARBA" id="ARBA00022833"/>
    </source>
</evidence>
<keyword evidence="1" id="KW-0479">Metal-binding</keyword>
<keyword evidence="3" id="KW-0805">Transcription regulation</keyword>
<dbReference type="AlphaFoldDB" id="A0A6A6X785"/>
<keyword evidence="5" id="KW-0539">Nucleus</keyword>
<gene>
    <name evidence="7" type="ORF">K505DRAFT_247236</name>
</gene>
<accession>A0A6A6X785</accession>
<keyword evidence="8" id="KW-1185">Reference proteome</keyword>